<dbReference type="EMBL" id="JAEOAH010000011">
    <property type="protein sequence ID" value="MBK3495188.1"/>
    <property type="molecule type" value="Genomic_DNA"/>
</dbReference>
<organism evidence="5 6">
    <name type="scientific">Viridibacillus soli</name>
    <dbReference type="NCBI Taxonomy" id="2798301"/>
    <lineage>
        <taxon>Bacteria</taxon>
        <taxon>Bacillati</taxon>
        <taxon>Bacillota</taxon>
        <taxon>Bacilli</taxon>
        <taxon>Bacillales</taxon>
        <taxon>Caryophanaceae</taxon>
        <taxon>Viridibacillus</taxon>
    </lineage>
</organism>
<evidence type="ECO:0000313" key="5">
    <source>
        <dbReference type="EMBL" id="MBK3495188.1"/>
    </source>
</evidence>
<proteinExistence type="inferred from homology"/>
<dbReference type="InterPro" id="IPR057326">
    <property type="entry name" value="KR_dom"/>
</dbReference>
<keyword evidence="2" id="KW-0560">Oxidoreductase</keyword>
<dbReference type="SUPFAM" id="SSF51735">
    <property type="entry name" value="NAD(P)-binding Rossmann-fold domains"/>
    <property type="match status" value="1"/>
</dbReference>
<keyword evidence="6" id="KW-1185">Reference proteome</keyword>
<dbReference type="InterPro" id="IPR051687">
    <property type="entry name" value="Peroxisomal_Beta-Oxidation"/>
</dbReference>
<dbReference type="PRINTS" id="PR00081">
    <property type="entry name" value="GDHRDH"/>
</dbReference>
<dbReference type="InterPro" id="IPR002347">
    <property type="entry name" value="SDR_fam"/>
</dbReference>
<evidence type="ECO:0000259" key="4">
    <source>
        <dbReference type="SMART" id="SM00822"/>
    </source>
</evidence>
<dbReference type="RefSeq" id="WP_200748952.1">
    <property type="nucleotide sequence ID" value="NZ_JAEOAH010000011.1"/>
</dbReference>
<comment type="similarity">
    <text evidence="1 3">Belongs to the short-chain dehydrogenases/reductases (SDR) family.</text>
</comment>
<dbReference type="Proteomes" id="UP000618943">
    <property type="component" value="Unassembled WGS sequence"/>
</dbReference>
<reference evidence="5 6" key="1">
    <citation type="submission" date="2020-12" db="EMBL/GenBank/DDBJ databases">
        <title>YIM B01967 draft genome.</title>
        <authorList>
            <person name="Yan X."/>
        </authorList>
    </citation>
    <scope>NUCLEOTIDE SEQUENCE [LARGE SCALE GENOMIC DNA]</scope>
    <source>
        <strain evidence="5 6">YIM B01967</strain>
    </source>
</reference>
<comment type="caution">
    <text evidence="5">The sequence shown here is derived from an EMBL/GenBank/DDBJ whole genome shotgun (WGS) entry which is preliminary data.</text>
</comment>
<evidence type="ECO:0000256" key="2">
    <source>
        <dbReference type="ARBA" id="ARBA00023002"/>
    </source>
</evidence>
<evidence type="ECO:0000313" key="6">
    <source>
        <dbReference type="Proteomes" id="UP000618943"/>
    </source>
</evidence>
<dbReference type="PRINTS" id="PR00080">
    <property type="entry name" value="SDRFAMILY"/>
</dbReference>
<protein>
    <submittedName>
        <fullName evidence="5">SDR family NAD(P)-dependent oxidoreductase</fullName>
    </submittedName>
</protein>
<evidence type="ECO:0000256" key="3">
    <source>
        <dbReference type="RuleBase" id="RU000363"/>
    </source>
</evidence>
<dbReference type="Gene3D" id="3.40.50.720">
    <property type="entry name" value="NAD(P)-binding Rossmann-like Domain"/>
    <property type="match status" value="1"/>
</dbReference>
<dbReference type="PANTHER" id="PTHR45024">
    <property type="entry name" value="DEHYDROGENASES, SHORT CHAIN"/>
    <property type="match status" value="1"/>
</dbReference>
<dbReference type="InterPro" id="IPR036291">
    <property type="entry name" value="NAD(P)-bd_dom_sf"/>
</dbReference>
<dbReference type="SMART" id="SM00822">
    <property type="entry name" value="PKS_KR"/>
    <property type="match status" value="1"/>
</dbReference>
<dbReference type="Pfam" id="PF00106">
    <property type="entry name" value="adh_short"/>
    <property type="match status" value="1"/>
</dbReference>
<sequence length="271" mass="28877">MLTGKVALITGSTRGIGKSIALQMAKEGALVAVNGTNANSVQIVVDEIHSIGGHAMGICESVATIAGAEYIVSKTLTHFGKIDILINNAGITRDQLLVNMSDQAWQEVLDVHLTGTFACTRAVVQHMKTRDEGGCLINMTSTAGLMGTVGQVNYSAVKAGILGLTWTLAEELKRFSIRVNAIAPAALTDMTQPVIERIQAKCEAESKPFPDFWKVGSPEDVAKVVVLIADDSSTVSGQVFSVNGSKIGKWEKPSHAELTLEELKDIVCREN</sequence>
<name>A0ABS1H6Z0_9BACL</name>
<dbReference type="PANTHER" id="PTHR45024:SF2">
    <property type="entry name" value="SCP2 DOMAIN-CONTAINING PROTEIN"/>
    <property type="match status" value="1"/>
</dbReference>
<evidence type="ECO:0000256" key="1">
    <source>
        <dbReference type="ARBA" id="ARBA00006484"/>
    </source>
</evidence>
<accession>A0ABS1H6Z0</accession>
<gene>
    <name evidence="5" type="ORF">JFL43_10045</name>
</gene>
<feature type="domain" description="Ketoreductase" evidence="4">
    <location>
        <begin position="5"/>
        <end position="185"/>
    </location>
</feature>